<evidence type="ECO:0008006" key="3">
    <source>
        <dbReference type="Google" id="ProtNLM"/>
    </source>
</evidence>
<dbReference type="RefSeq" id="WP_040040951.1">
    <property type="nucleotide sequence ID" value="NZ_JWJG01000028.1"/>
</dbReference>
<reference evidence="1 2" key="1">
    <citation type="submission" date="2014-12" db="EMBL/GenBank/DDBJ databases">
        <title>Denitrispirillum autotrophicum gen. nov., sp. nov., Denitrifying, Facultatively Autotrophic Bacteria Isolated from Rice Paddy Soil.</title>
        <authorList>
            <person name="Ishii S."/>
            <person name="Ashida N."/>
            <person name="Ohno H."/>
            <person name="Otsuka S."/>
            <person name="Yokota A."/>
            <person name="Senoo K."/>
        </authorList>
    </citation>
    <scope>NUCLEOTIDE SEQUENCE [LARGE SCALE GENOMIC DNA]</scope>
    <source>
        <strain evidence="1 2">TSA66</strain>
    </source>
</reference>
<comment type="caution">
    <text evidence="1">The sequence shown here is derived from an EMBL/GenBank/DDBJ whole genome shotgun (WGS) entry which is preliminary data.</text>
</comment>
<accession>A0A0C1Y5K1</accession>
<name>A0A0C1Y5K1_9BURK</name>
<dbReference type="OrthoDB" id="8536494at2"/>
<evidence type="ECO:0000313" key="1">
    <source>
        <dbReference type="EMBL" id="KIF82278.1"/>
    </source>
</evidence>
<sequence length="147" mass="15275">MRPRTTVCICQRGFSLVSAIFLLVVLAALGAVIAHISSAQHTSSALDLQGERAYQAARAGVEWGLYRQLINNSCQAGPIPFVPPASTLSAFTVSVTCTSTNFAATSTGIAAVRIQATACNKPVNGNCPGDAGGTYYVERQVQVDLGG</sequence>
<keyword evidence="2" id="KW-1185">Reference proteome</keyword>
<dbReference type="STRING" id="709839.TSA66_18060"/>
<proteinExistence type="predicted"/>
<dbReference type="EMBL" id="JWJG01000028">
    <property type="protein sequence ID" value="KIF82278.1"/>
    <property type="molecule type" value="Genomic_DNA"/>
</dbReference>
<dbReference type="AlphaFoldDB" id="A0A0C1Y5K1"/>
<organism evidence="1 2">
    <name type="scientific">Noviherbaspirillum autotrophicum</name>
    <dbReference type="NCBI Taxonomy" id="709839"/>
    <lineage>
        <taxon>Bacteria</taxon>
        <taxon>Pseudomonadati</taxon>
        <taxon>Pseudomonadota</taxon>
        <taxon>Betaproteobacteria</taxon>
        <taxon>Burkholderiales</taxon>
        <taxon>Oxalobacteraceae</taxon>
        <taxon>Noviherbaspirillum</taxon>
    </lineage>
</organism>
<dbReference type="Proteomes" id="UP000031572">
    <property type="component" value="Unassembled WGS sequence"/>
</dbReference>
<evidence type="ECO:0000313" key="2">
    <source>
        <dbReference type="Proteomes" id="UP000031572"/>
    </source>
</evidence>
<protein>
    <recommendedName>
        <fullName evidence="3">Agglutinin biogenesis protein MshP</fullName>
    </recommendedName>
</protein>
<gene>
    <name evidence="1" type="ORF">TSA66_18060</name>
</gene>